<dbReference type="SUPFAM" id="SSF53927">
    <property type="entry name" value="Cytidine deaminase-like"/>
    <property type="match status" value="1"/>
</dbReference>
<proteinExistence type="predicted"/>
<keyword evidence="2" id="KW-1185">Reference proteome</keyword>
<dbReference type="EMBL" id="SLYC01000011">
    <property type="protein sequence ID" value="TCQ03103.1"/>
    <property type="molecule type" value="Genomic_DNA"/>
</dbReference>
<sequence>MTEFNIAKDLLIKEAYSLVIYKDGKIIMTSKEKGLKPIMVALAEYREEIKGAILADKIIGKAAALLCIYGGIKEVYAHTLSDCAKEILQKNGVRVESNRVVPYIINREGNDKCPMEKLVENIEVPEDAHKAVLNFISKQTRK</sequence>
<dbReference type="AlphaFoldDB" id="A0A4R2U5U8"/>
<evidence type="ECO:0000313" key="1">
    <source>
        <dbReference type="EMBL" id="TCQ03103.1"/>
    </source>
</evidence>
<dbReference type="RefSeq" id="WP_132848168.1">
    <property type="nucleotide sequence ID" value="NZ_CP058648.1"/>
</dbReference>
<dbReference type="OrthoDB" id="9815422at2"/>
<dbReference type="InterPro" id="IPR037081">
    <property type="entry name" value="Hyp_TM1506"/>
</dbReference>
<reference evidence="1 2" key="1">
    <citation type="submission" date="2019-03" db="EMBL/GenBank/DDBJ databases">
        <title>Genomic Encyclopedia of Type Strains, Phase IV (KMG-IV): sequencing the most valuable type-strain genomes for metagenomic binning, comparative biology and taxonomic classification.</title>
        <authorList>
            <person name="Goeker M."/>
        </authorList>
    </citation>
    <scope>NUCLEOTIDE SEQUENCE [LARGE SCALE GENOMIC DNA]</scope>
    <source>
        <strain evidence="1 2">DSM 100013</strain>
    </source>
</reference>
<dbReference type="Proteomes" id="UP000295504">
    <property type="component" value="Unassembled WGS sequence"/>
</dbReference>
<dbReference type="InterPro" id="IPR015067">
    <property type="entry name" value="DUF1893_TM1506-like"/>
</dbReference>
<accession>A0A4R2U5U8</accession>
<dbReference type="GO" id="GO:0003824">
    <property type="term" value="F:catalytic activity"/>
    <property type="evidence" value="ECO:0007669"/>
    <property type="project" value="InterPro"/>
</dbReference>
<gene>
    <name evidence="1" type="ORF">EDD79_101167</name>
</gene>
<dbReference type="Pfam" id="PF08973">
    <property type="entry name" value="TM1506"/>
    <property type="match status" value="1"/>
</dbReference>
<name>A0A4R2U5U8_9FIRM</name>
<dbReference type="Gene3D" id="3.40.140.30">
    <property type="entry name" value="Hypothetical protein TM1506"/>
    <property type="match status" value="1"/>
</dbReference>
<comment type="caution">
    <text evidence="1">The sequence shown here is derived from an EMBL/GenBank/DDBJ whole genome shotgun (WGS) entry which is preliminary data.</text>
</comment>
<protein>
    <submittedName>
        <fullName evidence="1">Uncharacterized protein DUF1893</fullName>
    </submittedName>
</protein>
<evidence type="ECO:0000313" key="2">
    <source>
        <dbReference type="Proteomes" id="UP000295504"/>
    </source>
</evidence>
<dbReference type="InterPro" id="IPR016193">
    <property type="entry name" value="Cytidine_deaminase-like"/>
</dbReference>
<organism evidence="1 2">
    <name type="scientific">Serpentinicella alkaliphila</name>
    <dbReference type="NCBI Taxonomy" id="1734049"/>
    <lineage>
        <taxon>Bacteria</taxon>
        <taxon>Bacillati</taxon>
        <taxon>Bacillota</taxon>
        <taxon>Clostridia</taxon>
        <taxon>Peptostreptococcales</taxon>
        <taxon>Natronincolaceae</taxon>
        <taxon>Serpentinicella</taxon>
    </lineage>
</organism>